<feature type="transmembrane region" description="Helical" evidence="1">
    <location>
        <begin position="64"/>
        <end position="82"/>
    </location>
</feature>
<proteinExistence type="predicted"/>
<keyword evidence="1" id="KW-0812">Transmembrane</keyword>
<sequence length="552" mass="62302">MLFITVYPLLFIFQGFDITDNGYMATGYHLFFSNPENVSIVFAYWLTCFFGAVWMAFFGGAGLFGLRIFGVIVTWLTIYFYYRLLTRYAGFGKTAALVSLSAVLVLTYTYARMFEYNRLTALLYAGALYFLCMGLKRNEIINLFVGSSLVGINFFSRISNICGVILLIAFAVYILLTRGALRPRMLGAVAAGMCAGTAAVFLLMGLLGHTGHFLRALGYYTEIGVNNEMSHDIGGLFRQIMTDNLFAFIYGGAITIAGCLLLLIVRIIEKKRRFAVMKPAFALCAIILTLGVVFFIENRYSVNGANTMLVRGINGVCYFFTALSAWNLYKKKLGADTFFLILTGVLALVVVPLGSDNGMYNSIFGMWLIVPPVIIEMAKKSRFWAFLVLLALVTYGFMFSYSYNFRESVPRTRLVYAMESGKLKWIYTNGERARLTDEIVSEVKKVVSDNEKVIIYGAAPMFYYLTDTLPALDNPWAEIYSYGQFSDVFNKNIISGGLRPKIALMNFNANNNDWPAYGPVRDMMRRDIEKFIDENDYYKSSESVMYDIYLPK</sequence>
<feature type="transmembrane region" description="Helical" evidence="1">
    <location>
        <begin position="383"/>
        <end position="403"/>
    </location>
</feature>
<evidence type="ECO:0000256" key="1">
    <source>
        <dbReference type="SAM" id="Phobius"/>
    </source>
</evidence>
<feature type="transmembrane region" description="Helical" evidence="1">
    <location>
        <begin position="245"/>
        <end position="268"/>
    </location>
</feature>
<keyword evidence="1" id="KW-1133">Transmembrane helix</keyword>
<dbReference type="AlphaFoldDB" id="A0A806KK41"/>
<dbReference type="EMBL" id="JQ844232">
    <property type="protein sequence ID" value="AGS53420.1"/>
    <property type="molecule type" value="Genomic_DNA"/>
</dbReference>
<organism evidence="2">
    <name type="scientific">uncultured bacterium contig00025</name>
    <dbReference type="NCBI Taxonomy" id="1181514"/>
    <lineage>
        <taxon>Bacteria</taxon>
        <taxon>environmental samples</taxon>
    </lineage>
</organism>
<protein>
    <recommendedName>
        <fullName evidence="3">Glycosyltransferase RgtA/B/C/D-like domain-containing protein</fullName>
    </recommendedName>
</protein>
<evidence type="ECO:0000313" key="2">
    <source>
        <dbReference type="EMBL" id="AGS53420.1"/>
    </source>
</evidence>
<accession>A0A806KK41</accession>
<keyword evidence="1" id="KW-0472">Membrane</keyword>
<feature type="transmembrane region" description="Helical" evidence="1">
    <location>
        <begin position="88"/>
        <end position="109"/>
    </location>
</feature>
<feature type="transmembrane region" description="Helical" evidence="1">
    <location>
        <begin position="333"/>
        <end position="353"/>
    </location>
</feature>
<feature type="transmembrane region" description="Helical" evidence="1">
    <location>
        <begin position="308"/>
        <end position="326"/>
    </location>
</feature>
<feature type="transmembrane region" description="Helical" evidence="1">
    <location>
        <begin position="280"/>
        <end position="296"/>
    </location>
</feature>
<feature type="transmembrane region" description="Helical" evidence="1">
    <location>
        <begin position="188"/>
        <end position="207"/>
    </location>
</feature>
<evidence type="ECO:0008006" key="3">
    <source>
        <dbReference type="Google" id="ProtNLM"/>
    </source>
</evidence>
<reference evidence="2" key="1">
    <citation type="submission" date="2012-03" db="EMBL/GenBank/DDBJ databases">
        <title>Functional metagenomics reveals considerable lignocellulase gene clusters in the gut microbiome of a wood-feeding higher termite.</title>
        <authorList>
            <person name="Liu N."/>
        </authorList>
    </citation>
    <scope>NUCLEOTIDE SEQUENCE</scope>
</reference>
<name>A0A806KK41_9BACT</name>
<feature type="transmembrane region" description="Helical" evidence="1">
    <location>
        <begin position="158"/>
        <end position="176"/>
    </location>
</feature>
<feature type="transmembrane region" description="Helical" evidence="1">
    <location>
        <begin position="39"/>
        <end position="57"/>
    </location>
</feature>